<keyword evidence="2" id="KW-1185">Reference proteome</keyword>
<proteinExistence type="predicted"/>
<dbReference type="EMBL" id="CM047908">
    <property type="protein sequence ID" value="KAJ0081770.1"/>
    <property type="molecule type" value="Genomic_DNA"/>
</dbReference>
<comment type="caution">
    <text evidence="1">The sequence shown here is derived from an EMBL/GenBank/DDBJ whole genome shotgun (WGS) entry which is preliminary data.</text>
</comment>
<sequence>MPHLSVASNDSLPPGAFFVANVGATPTSSAASRQQVADKVSVQPTLVSMDYLVGIDWALVKTNDGKKYYYNSKTKV</sequence>
<dbReference type="Proteomes" id="UP001164250">
    <property type="component" value="Chromosome 12"/>
</dbReference>
<reference evidence="2" key="1">
    <citation type="journal article" date="2023" name="G3 (Bethesda)">
        <title>Genome assembly and association tests identify interacting loci associated with vigor, precocity, and sex in interspecific pistachio rootstocks.</title>
        <authorList>
            <person name="Palmer W."/>
            <person name="Jacygrad E."/>
            <person name="Sagayaradj S."/>
            <person name="Cavanaugh K."/>
            <person name="Han R."/>
            <person name="Bertier L."/>
            <person name="Beede B."/>
            <person name="Kafkas S."/>
            <person name="Golino D."/>
            <person name="Preece J."/>
            <person name="Michelmore R."/>
        </authorList>
    </citation>
    <scope>NUCLEOTIDE SEQUENCE [LARGE SCALE GENOMIC DNA]</scope>
</reference>
<gene>
    <name evidence="1" type="ORF">Patl1_10736</name>
</gene>
<evidence type="ECO:0000313" key="2">
    <source>
        <dbReference type="Proteomes" id="UP001164250"/>
    </source>
</evidence>
<name>A0ACC1A2Q2_9ROSI</name>
<evidence type="ECO:0000313" key="1">
    <source>
        <dbReference type="EMBL" id="KAJ0081770.1"/>
    </source>
</evidence>
<protein>
    <submittedName>
        <fullName evidence="1">Uncharacterized protein</fullName>
    </submittedName>
</protein>
<accession>A0ACC1A2Q2</accession>
<organism evidence="1 2">
    <name type="scientific">Pistacia atlantica</name>
    <dbReference type="NCBI Taxonomy" id="434234"/>
    <lineage>
        <taxon>Eukaryota</taxon>
        <taxon>Viridiplantae</taxon>
        <taxon>Streptophyta</taxon>
        <taxon>Embryophyta</taxon>
        <taxon>Tracheophyta</taxon>
        <taxon>Spermatophyta</taxon>
        <taxon>Magnoliopsida</taxon>
        <taxon>eudicotyledons</taxon>
        <taxon>Gunneridae</taxon>
        <taxon>Pentapetalae</taxon>
        <taxon>rosids</taxon>
        <taxon>malvids</taxon>
        <taxon>Sapindales</taxon>
        <taxon>Anacardiaceae</taxon>
        <taxon>Pistacia</taxon>
    </lineage>
</organism>